<keyword evidence="6 10" id="KW-0812">Transmembrane</keyword>
<dbReference type="InterPro" id="IPR002898">
    <property type="entry name" value="MotA_ExbB_proton_chnl"/>
</dbReference>
<dbReference type="PANTHER" id="PTHR30625">
    <property type="entry name" value="PROTEIN TOLQ"/>
    <property type="match status" value="1"/>
</dbReference>
<comment type="similarity">
    <text evidence="2 10">Belongs to the ExbB/TolQ family.</text>
</comment>
<dbReference type="GO" id="GO:0043213">
    <property type="term" value="P:bacteriocin transport"/>
    <property type="evidence" value="ECO:0007669"/>
    <property type="project" value="InterPro"/>
</dbReference>
<evidence type="ECO:0000256" key="4">
    <source>
        <dbReference type="ARBA" id="ARBA00022519"/>
    </source>
</evidence>
<dbReference type="InterPro" id="IPR050790">
    <property type="entry name" value="ExbB/TolQ_transport"/>
</dbReference>
<dbReference type="PATRIC" id="fig|316.104.peg.2336"/>
<evidence type="ECO:0000313" key="13">
    <source>
        <dbReference type="EMBL" id="KIZ37529.1"/>
    </source>
</evidence>
<comment type="subcellular location">
    <subcellularLocation>
        <location evidence="10">Cell inner membrane</location>
        <topology evidence="10">Multi-pass membrane protein</topology>
    </subcellularLocation>
    <subcellularLocation>
        <location evidence="1">Cell membrane</location>
        <topology evidence="1">Multi-pass membrane protein</topology>
    </subcellularLocation>
</comment>
<proteinExistence type="inferred from homology"/>
<protein>
    <recommendedName>
        <fullName evidence="10">Tol-Pal system protein TolQ</fullName>
    </recommendedName>
</protein>
<evidence type="ECO:0000256" key="3">
    <source>
        <dbReference type="ARBA" id="ARBA00022475"/>
    </source>
</evidence>
<evidence type="ECO:0000259" key="11">
    <source>
        <dbReference type="Pfam" id="PF01618"/>
    </source>
</evidence>
<dbReference type="GO" id="GO:0005886">
    <property type="term" value="C:plasma membrane"/>
    <property type="evidence" value="ECO:0007669"/>
    <property type="project" value="UniProtKB-SubCell"/>
</dbReference>
<evidence type="ECO:0000256" key="9">
    <source>
        <dbReference type="ARBA" id="ARBA00023306"/>
    </source>
</evidence>
<dbReference type="InterPro" id="IPR014163">
    <property type="entry name" value="Tol-Pal_TolQ"/>
</dbReference>
<dbReference type="OrthoDB" id="9805133at2"/>
<keyword evidence="3 10" id="KW-1003">Cell membrane</keyword>
<evidence type="ECO:0000256" key="7">
    <source>
        <dbReference type="ARBA" id="ARBA00022989"/>
    </source>
</evidence>
<dbReference type="NCBIfam" id="TIGR02796">
    <property type="entry name" value="tolQ"/>
    <property type="match status" value="1"/>
</dbReference>
<evidence type="ECO:0000256" key="10">
    <source>
        <dbReference type="HAMAP-Rule" id="MF_02202"/>
    </source>
</evidence>
<dbReference type="PANTHER" id="PTHR30625:SF3">
    <property type="entry name" value="TOL-PAL SYSTEM PROTEIN TOLQ"/>
    <property type="match status" value="1"/>
</dbReference>
<sequence>MQTTLEHMSIWGLISEASLVVQAVMMILVLASVSSWYLIIRRSVALRSAERLQRGFLQRFRQGGDLAQLYREGQAQPLPDEAALQRIFLAGYGEFAQLQRQPGIAPDVVAQGVERSLYVAVAEQEERLEKGLQFLATVGSVSPYIGLFGTVWGIMNSFLGLSQVQQATLSTVAPGIAEALIATAIGLFAAIPAVMAYNRFAARGQTLVGRYYAFGNELQARLHRRLHAASPNVAAAA</sequence>
<keyword evidence="7 10" id="KW-1133">Transmembrane helix</keyword>
<dbReference type="GO" id="GO:0051301">
    <property type="term" value="P:cell division"/>
    <property type="evidence" value="ECO:0007669"/>
    <property type="project" value="UniProtKB-UniRule"/>
</dbReference>
<feature type="transmembrane region" description="Helical" evidence="10">
    <location>
        <begin position="175"/>
        <end position="197"/>
    </location>
</feature>
<keyword evidence="4 10" id="KW-0997">Cell inner membrane</keyword>
<dbReference type="RefSeq" id="WP_003300068.1">
    <property type="nucleotide sequence ID" value="NZ_CP066045.1"/>
</dbReference>
<evidence type="ECO:0000256" key="8">
    <source>
        <dbReference type="ARBA" id="ARBA00023136"/>
    </source>
</evidence>
<feature type="domain" description="MotA/TolQ/ExbB proton channel" evidence="11">
    <location>
        <begin position="98"/>
        <end position="210"/>
    </location>
</feature>
<reference evidence="13 15" key="2">
    <citation type="submission" date="2014-11" db="EMBL/GenBank/DDBJ databases">
        <title>Genomics and ecophysiology of heterotrophic nitrogen fixing bacteria isolated from estuarine surface water.</title>
        <authorList>
            <person name="Bentzon-Tilia M."/>
            <person name="Severin I."/>
            <person name="Hansen L.H."/>
            <person name="Riemann L."/>
        </authorList>
    </citation>
    <scope>NUCLEOTIDE SEQUENCE [LARGE SCALE GENOMIC DNA]</scope>
    <source>
        <strain evidence="13 15">BAL361</strain>
    </source>
</reference>
<reference evidence="12 14" key="1">
    <citation type="submission" date="2014-03" db="EMBL/GenBank/DDBJ databases">
        <title>Complete genome sequence of Pseudomonas stutzeri 19SMN4.</title>
        <authorList>
            <person name="Brunet-Galmes I."/>
            <person name="Nogales B."/>
            <person name="Busquets A."/>
            <person name="Pena A."/>
            <person name="Gomila M."/>
            <person name="Garcia-Valdes E."/>
            <person name="Lalucat J."/>
            <person name="Bennasar A."/>
            <person name="Bosch R."/>
        </authorList>
    </citation>
    <scope>NUCLEOTIDE SEQUENCE [LARGE SCALE GENOMIC DNA]</scope>
    <source>
        <strain evidence="12 14">19SMN4</strain>
    </source>
</reference>
<evidence type="ECO:0000313" key="15">
    <source>
        <dbReference type="Proteomes" id="UP000032439"/>
    </source>
</evidence>
<evidence type="ECO:0000256" key="6">
    <source>
        <dbReference type="ARBA" id="ARBA00022692"/>
    </source>
</evidence>
<dbReference type="KEGG" id="pstu:UIB01_12260"/>
<evidence type="ECO:0000256" key="2">
    <source>
        <dbReference type="ARBA" id="ARBA00010442"/>
    </source>
</evidence>
<comment type="function">
    <text evidence="10">Part of the Tol-Pal system, which plays a role in outer membrane invagination during cell division and is important for maintaining outer membrane integrity.</text>
</comment>
<dbReference type="AlphaFoldDB" id="A0A023WU06"/>
<evidence type="ECO:0000256" key="5">
    <source>
        <dbReference type="ARBA" id="ARBA00022618"/>
    </source>
</evidence>
<dbReference type="Proteomes" id="UP000025238">
    <property type="component" value="Chromosome"/>
</dbReference>
<keyword evidence="9 10" id="KW-0131">Cell cycle</keyword>
<evidence type="ECO:0000313" key="12">
    <source>
        <dbReference type="EMBL" id="AHY43205.1"/>
    </source>
</evidence>
<dbReference type="EMBL" id="CP007509">
    <property type="protein sequence ID" value="AHY43205.1"/>
    <property type="molecule type" value="Genomic_DNA"/>
</dbReference>
<dbReference type="HAMAP" id="MF_02202">
    <property type="entry name" value="TolQ"/>
    <property type="match status" value="1"/>
</dbReference>
<feature type="transmembrane region" description="Helical" evidence="10">
    <location>
        <begin position="134"/>
        <end position="155"/>
    </location>
</feature>
<name>A0A023WU06_STUST</name>
<keyword evidence="8 10" id="KW-0472">Membrane</keyword>
<gene>
    <name evidence="10" type="primary">tolQ</name>
    <name evidence="13" type="ORF">LO50_05290</name>
    <name evidence="12" type="ORF">UIB01_12260</name>
</gene>
<accession>A0A023WU06</accession>
<evidence type="ECO:0000313" key="14">
    <source>
        <dbReference type="Proteomes" id="UP000025238"/>
    </source>
</evidence>
<feature type="transmembrane region" description="Helical" evidence="10">
    <location>
        <begin position="20"/>
        <end position="40"/>
    </location>
</feature>
<dbReference type="GO" id="GO:0017038">
    <property type="term" value="P:protein import"/>
    <property type="evidence" value="ECO:0007669"/>
    <property type="project" value="TreeGrafter"/>
</dbReference>
<dbReference type="Pfam" id="PF01618">
    <property type="entry name" value="MotA_ExbB"/>
    <property type="match status" value="1"/>
</dbReference>
<organism evidence="12 14">
    <name type="scientific">Stutzerimonas stutzeri</name>
    <name type="common">Pseudomonas stutzeri</name>
    <dbReference type="NCBI Taxonomy" id="316"/>
    <lineage>
        <taxon>Bacteria</taxon>
        <taxon>Pseudomonadati</taxon>
        <taxon>Pseudomonadota</taxon>
        <taxon>Gammaproteobacteria</taxon>
        <taxon>Pseudomonadales</taxon>
        <taxon>Pseudomonadaceae</taxon>
        <taxon>Stutzerimonas</taxon>
    </lineage>
</organism>
<dbReference type="EMBL" id="JXXD01000035">
    <property type="protein sequence ID" value="KIZ37529.1"/>
    <property type="molecule type" value="Genomic_DNA"/>
</dbReference>
<evidence type="ECO:0000256" key="1">
    <source>
        <dbReference type="ARBA" id="ARBA00004651"/>
    </source>
</evidence>
<keyword evidence="5 10" id="KW-0132">Cell division</keyword>
<dbReference type="Proteomes" id="UP000032439">
    <property type="component" value="Unassembled WGS sequence"/>
</dbReference>
<comment type="subunit">
    <text evidence="10">The Tol-Pal system is composed of five core proteins: the inner membrane proteins TolA, TolQ and TolR, the periplasmic protein TolB and the outer membrane protein Pal. They form a network linking the inner and outer membranes and the peptidoglycan layer.</text>
</comment>